<keyword evidence="3" id="KW-1185">Reference proteome</keyword>
<dbReference type="InterPro" id="IPR002591">
    <property type="entry name" value="Phosphodiest/P_Trfase"/>
</dbReference>
<dbReference type="Gene3D" id="3.40.720.10">
    <property type="entry name" value="Alkaline Phosphatase, subunit A"/>
    <property type="match status" value="1"/>
</dbReference>
<dbReference type="InterPro" id="IPR017850">
    <property type="entry name" value="Alkaline_phosphatase_core_sf"/>
</dbReference>
<comment type="caution">
    <text evidence="2">The sequence shown here is derived from an EMBL/GenBank/DDBJ whole genome shotgun (WGS) entry which is preliminary data.</text>
</comment>
<dbReference type="EMBL" id="JAPFFF010000006">
    <property type="protein sequence ID" value="KAK8887860.1"/>
    <property type="molecule type" value="Genomic_DNA"/>
</dbReference>
<keyword evidence="1" id="KW-1133">Transmembrane helix</keyword>
<keyword evidence="1" id="KW-0812">Transmembrane</keyword>
<evidence type="ECO:0000313" key="2">
    <source>
        <dbReference type="EMBL" id="KAK8887860.1"/>
    </source>
</evidence>
<organism evidence="2 3">
    <name type="scientific">Tritrichomonas musculus</name>
    <dbReference type="NCBI Taxonomy" id="1915356"/>
    <lineage>
        <taxon>Eukaryota</taxon>
        <taxon>Metamonada</taxon>
        <taxon>Parabasalia</taxon>
        <taxon>Tritrichomonadida</taxon>
        <taxon>Tritrichomonadidae</taxon>
        <taxon>Tritrichomonas</taxon>
    </lineage>
</organism>
<gene>
    <name evidence="2" type="ORF">M9Y10_038919</name>
</gene>
<evidence type="ECO:0000313" key="3">
    <source>
        <dbReference type="Proteomes" id="UP001470230"/>
    </source>
</evidence>
<dbReference type="Proteomes" id="UP001470230">
    <property type="component" value="Unassembled WGS sequence"/>
</dbReference>
<dbReference type="Pfam" id="PF01663">
    <property type="entry name" value="Phosphodiest"/>
    <property type="match status" value="1"/>
</dbReference>
<evidence type="ECO:0000256" key="1">
    <source>
        <dbReference type="SAM" id="Phobius"/>
    </source>
</evidence>
<evidence type="ECO:0008006" key="4">
    <source>
        <dbReference type="Google" id="ProtNLM"/>
    </source>
</evidence>
<accession>A0ABR2K9S5</accession>
<reference evidence="2 3" key="1">
    <citation type="submission" date="2024-04" db="EMBL/GenBank/DDBJ databases">
        <title>Tritrichomonas musculus Genome.</title>
        <authorList>
            <person name="Alves-Ferreira E."/>
            <person name="Grigg M."/>
            <person name="Lorenzi H."/>
            <person name="Galac M."/>
        </authorList>
    </citation>
    <scope>NUCLEOTIDE SEQUENCE [LARGE SCALE GENOMIC DNA]</scope>
    <source>
        <strain evidence="2 3">EAF2021</strain>
    </source>
</reference>
<name>A0ABR2K9S5_9EUKA</name>
<feature type="transmembrane region" description="Helical" evidence="1">
    <location>
        <begin position="6"/>
        <end position="27"/>
    </location>
</feature>
<proteinExistence type="predicted"/>
<dbReference type="PANTHER" id="PTHR10151:SF120">
    <property type="entry name" value="BIS(5'-ADENOSYL)-TRIPHOSPHATASE"/>
    <property type="match status" value="1"/>
</dbReference>
<keyword evidence="1" id="KW-0472">Membrane</keyword>
<dbReference type="PANTHER" id="PTHR10151">
    <property type="entry name" value="ECTONUCLEOTIDE PYROPHOSPHATASE/PHOSPHODIESTERASE"/>
    <property type="match status" value="1"/>
</dbReference>
<protein>
    <recommendedName>
        <fullName evidence="4">Type I phosphodiesterase/nucleotide pyrophosphatase</fullName>
    </recommendedName>
</protein>
<dbReference type="SUPFAM" id="SSF53649">
    <property type="entry name" value="Alkaline phosphatase-like"/>
    <property type="match status" value="1"/>
</dbReference>
<sequence length="336" mass="39171">MADFRVYTVMFTGFFIMTLFSLFLVLIEPKPDNDFPVKPPRHPRAYIIGIDGIGNLPKTVETPGIHRVIYKGIYTFEAKTVHPSLSVESWTSLLHGVEPAKHKMYTKFEIEDNKPKFKEPKNSFPLTSEYPSIYRLIHENHKDAKMACFSNWEFIPKYIIEDNISVYKYYNKSEELLVEAFEKYMESNDPWLVFFQLDDTDEAGHKYGFFSDEQKKQLVKTDSAVSKIIDIIEKYDRNDEDLIIIQTDHGGGGDYFAENKMEKPSFICEKCMHGSKDPKDMTIFWTARGKTICKFKRIEQDVSIRDTAKFVAIYLGLLIPDNWDGYDLLYPENQCD</sequence>